<evidence type="ECO:0000256" key="1">
    <source>
        <dbReference type="SAM" id="Coils"/>
    </source>
</evidence>
<dbReference type="Pfam" id="PF20249">
    <property type="entry name" value="VasX_N"/>
    <property type="match status" value="1"/>
</dbReference>
<feature type="domain" description="Toxin VasX N-terminal region" evidence="3">
    <location>
        <begin position="19"/>
        <end position="190"/>
    </location>
</feature>
<dbReference type="AlphaFoldDB" id="A0A367XJ52"/>
<organism evidence="4 5">
    <name type="scientific">Thalassospira xiamenensis</name>
    <dbReference type="NCBI Taxonomy" id="220697"/>
    <lineage>
        <taxon>Bacteria</taxon>
        <taxon>Pseudomonadati</taxon>
        <taxon>Pseudomonadota</taxon>
        <taxon>Alphaproteobacteria</taxon>
        <taxon>Rhodospirillales</taxon>
        <taxon>Thalassospiraceae</taxon>
        <taxon>Thalassospira</taxon>
    </lineage>
</organism>
<dbReference type="RefSeq" id="WP_062961141.1">
    <property type="nucleotide sequence ID" value="NZ_JALLPZ010000002.1"/>
</dbReference>
<dbReference type="Proteomes" id="UP000252266">
    <property type="component" value="Unassembled WGS sequence"/>
</dbReference>
<protein>
    <recommendedName>
        <fullName evidence="3">Toxin VasX N-terminal region domain-containing protein</fullName>
    </recommendedName>
</protein>
<evidence type="ECO:0000259" key="3">
    <source>
        <dbReference type="Pfam" id="PF20249"/>
    </source>
</evidence>
<keyword evidence="1" id="KW-0175">Coiled coil</keyword>
<evidence type="ECO:0000313" key="4">
    <source>
        <dbReference type="EMBL" id="RCK53160.1"/>
    </source>
</evidence>
<feature type="coiled-coil region" evidence="1">
    <location>
        <begin position="304"/>
        <end position="339"/>
    </location>
</feature>
<dbReference type="InterPro" id="IPR046864">
    <property type="entry name" value="VasX_N"/>
</dbReference>
<keyword evidence="2" id="KW-0472">Membrane</keyword>
<keyword evidence="2" id="KW-0812">Transmembrane</keyword>
<proteinExistence type="predicted"/>
<reference evidence="4 5" key="1">
    <citation type="submission" date="2014-07" db="EMBL/GenBank/DDBJ databases">
        <title>Draft genome sequence of Thalassospira xiamenensis IB13.</title>
        <authorList>
            <person name="Lai Q."/>
            <person name="Shao Z."/>
        </authorList>
    </citation>
    <scope>NUCLEOTIDE SEQUENCE [LARGE SCALE GENOMIC DNA]</scope>
    <source>
        <strain evidence="4 5">IB13</strain>
    </source>
</reference>
<evidence type="ECO:0000256" key="2">
    <source>
        <dbReference type="SAM" id="Phobius"/>
    </source>
</evidence>
<feature type="transmembrane region" description="Helical" evidence="2">
    <location>
        <begin position="707"/>
        <end position="730"/>
    </location>
</feature>
<sequence length="904" mass="101178">MDYGDFSANADAEETFFPCQRQTIPILPVRFSLLPFDLDSLQKPTSISNPGSYVIRTLRRGFVYAYVEHPQEPDGATDRQGPGSWYVFRFDTKGQDINSDFVPDKTENYHRADYSFTKYEWTDHYGEDEWKYDTATPPKKTIWVPSWASKVWLAYSEYRWPPSFFRKGHDAGYRKQLMQPVNLRGTNKWAAHIDKAPELVEEYMPSSMRTDGGVNQWLLDLSQVRFASAKPPQVTEDCGILVALHDRLGDVRELHCRLAEMIKHRQSFADAHIYPLQIGQICEGLKDHIPTRDSWYSVRTPALAEGWEDAYGKLKQELADLEEDQNDVLREIINHLKDEDDFGVGKQVNLGFAERDDLDAIIFAGTLLGAGIRGIGATARGHLALRAALGGEKEELGGDQLQKYLKNAVSVFKGYNGGLANGFRRWRFTFDIILEAVAIELAMEKMNNLSLHQEWQEAIEKVYRPAPDERLMLKKVSLRYNDAVKFLQGNFSESQLEDLLLGIDDTGKLHLSGVRRPDVNGATPMVEMPAAEIRGKVTLLGGLTTERNILTLDASLAGVSLFLGMWGLVETAKTHQKVNELHKKGAVTTALTSKEFKLTAAAIGIMEGVYSIHGKLATLSGPVETLSIKNIKMLYQKALPRLSNDLLYAPEVSAAKGVGRFAGTALSRVSCVMGALVSAGEAYRGYERGDLAQLIGNAAMAIASMMMLFPGVGTIAGATVLLIGFVITLYQRSDIEERVRTCFWGSSEKYWNDDKRLEFEKLIEISKQLPGDLKDLFLEELHSFQDILWAISITNETVDDNRLIVESAAFAEENAGTVEIRVSLKSGQWIIVHYDLVARQIVSGRNTDDLSIIPSPDRTALSLQLLDQQNPVNPVYGLNIVNVAYTRPATREILKADFSGRERF</sequence>
<dbReference type="CDD" id="cd20706">
    <property type="entry name" value="MIX_II"/>
    <property type="match status" value="1"/>
</dbReference>
<comment type="caution">
    <text evidence="4">The sequence shown here is derived from an EMBL/GenBank/DDBJ whole genome shotgun (WGS) entry which is preliminary data.</text>
</comment>
<gene>
    <name evidence="4" type="ORF">TH44_02865</name>
</gene>
<evidence type="ECO:0000313" key="5">
    <source>
        <dbReference type="Proteomes" id="UP000252266"/>
    </source>
</evidence>
<name>A0A367XJ52_9PROT</name>
<accession>A0A367XJ52</accession>
<keyword evidence="2" id="KW-1133">Transmembrane helix</keyword>
<dbReference type="EMBL" id="JPWJ01000001">
    <property type="protein sequence ID" value="RCK53160.1"/>
    <property type="molecule type" value="Genomic_DNA"/>
</dbReference>